<sequence>MPLSQDHYRAIEAGMLEVLKKNSVPPSTVPDNTKQLWHVFGIAARQKHFSIGEMNSRYENADIESAIRRMAAVWRGERRNPFPNV</sequence>
<dbReference type="Proteomes" id="UP001595528">
    <property type="component" value="Unassembled WGS sequence"/>
</dbReference>
<comment type="caution">
    <text evidence="1">The sequence shown here is derived from an EMBL/GenBank/DDBJ whole genome shotgun (WGS) entry which is preliminary data.</text>
</comment>
<evidence type="ECO:0000313" key="1">
    <source>
        <dbReference type="EMBL" id="MFC3230190.1"/>
    </source>
</evidence>
<dbReference type="RefSeq" id="WP_379905123.1">
    <property type="nucleotide sequence ID" value="NZ_JBHRTR010000036.1"/>
</dbReference>
<reference evidence="2" key="1">
    <citation type="journal article" date="2019" name="Int. J. Syst. Evol. Microbiol.">
        <title>The Global Catalogue of Microorganisms (GCM) 10K type strain sequencing project: providing services to taxonomists for standard genome sequencing and annotation.</title>
        <authorList>
            <consortium name="The Broad Institute Genomics Platform"/>
            <consortium name="The Broad Institute Genome Sequencing Center for Infectious Disease"/>
            <person name="Wu L."/>
            <person name="Ma J."/>
        </authorList>
    </citation>
    <scope>NUCLEOTIDE SEQUENCE [LARGE SCALE GENOMIC DNA]</scope>
    <source>
        <strain evidence="2">KCTC 42964</strain>
    </source>
</reference>
<dbReference type="EMBL" id="JBHRTR010000036">
    <property type="protein sequence ID" value="MFC3230190.1"/>
    <property type="molecule type" value="Genomic_DNA"/>
</dbReference>
<proteinExistence type="predicted"/>
<name>A0ABV7L744_9PROT</name>
<gene>
    <name evidence="1" type="ORF">ACFOGJ_23270</name>
</gene>
<organism evidence="1 2">
    <name type="scientific">Marinibaculum pumilum</name>
    <dbReference type="NCBI Taxonomy" id="1766165"/>
    <lineage>
        <taxon>Bacteria</taxon>
        <taxon>Pseudomonadati</taxon>
        <taxon>Pseudomonadota</taxon>
        <taxon>Alphaproteobacteria</taxon>
        <taxon>Rhodospirillales</taxon>
        <taxon>Rhodospirillaceae</taxon>
        <taxon>Marinibaculum</taxon>
    </lineage>
</organism>
<evidence type="ECO:0000313" key="2">
    <source>
        <dbReference type="Proteomes" id="UP001595528"/>
    </source>
</evidence>
<accession>A0ABV7L744</accession>
<protein>
    <submittedName>
        <fullName evidence="1">Uncharacterized protein</fullName>
    </submittedName>
</protein>
<keyword evidence="2" id="KW-1185">Reference proteome</keyword>